<evidence type="ECO:0000313" key="3">
    <source>
        <dbReference type="EMBL" id="KHS41620.1"/>
    </source>
</evidence>
<dbReference type="Gene3D" id="1.20.1260.10">
    <property type="match status" value="1"/>
</dbReference>
<organism evidence="3 4">
    <name type="scientific">Novosphingobium subterraneum</name>
    <dbReference type="NCBI Taxonomy" id="48936"/>
    <lineage>
        <taxon>Bacteria</taxon>
        <taxon>Pseudomonadati</taxon>
        <taxon>Pseudomonadota</taxon>
        <taxon>Alphaproteobacteria</taxon>
        <taxon>Sphingomonadales</taxon>
        <taxon>Sphingomonadaceae</taxon>
        <taxon>Novosphingobium</taxon>
    </lineage>
</organism>
<dbReference type="Proteomes" id="UP000031338">
    <property type="component" value="Unassembled WGS sequence"/>
</dbReference>
<feature type="domain" description="DUF2383" evidence="2">
    <location>
        <begin position="33"/>
        <end position="140"/>
    </location>
</feature>
<feature type="compositionally biased region" description="Polar residues" evidence="1">
    <location>
        <begin position="1"/>
        <end position="23"/>
    </location>
</feature>
<comment type="caution">
    <text evidence="3">The sequence shown here is derived from an EMBL/GenBank/DDBJ whole genome shotgun (WGS) entry which is preliminary data.</text>
</comment>
<evidence type="ECO:0000259" key="2">
    <source>
        <dbReference type="Pfam" id="PF09537"/>
    </source>
</evidence>
<dbReference type="RefSeq" id="WP_169745771.1">
    <property type="nucleotide sequence ID" value="NZ_JRVC01000039.1"/>
</dbReference>
<sequence>MDSNNPTFGTTASTNGASMNGASVTGGDPDGDVTVLNTLIATLLDSVEGYQTSAEDVDNEQYRRIFLDRARERQSVVTKLQAAVGQLGGNPEDDSSTMGAIHRAFVDLKSAVMGRDDKAIINEVERGEDYLKEKFETAMNNADLSAIARQAVNEAWGSVREGHDQMRNLKHGLAR</sequence>
<dbReference type="EMBL" id="JRVC01000039">
    <property type="protein sequence ID" value="KHS41620.1"/>
    <property type="molecule type" value="Genomic_DNA"/>
</dbReference>
<evidence type="ECO:0000256" key="1">
    <source>
        <dbReference type="SAM" id="MobiDB-lite"/>
    </source>
</evidence>
<dbReference type="InterPro" id="IPR012347">
    <property type="entry name" value="Ferritin-like"/>
</dbReference>
<proteinExistence type="predicted"/>
<protein>
    <recommendedName>
        <fullName evidence="2">DUF2383 domain-containing protein</fullName>
    </recommendedName>
</protein>
<gene>
    <name evidence="3" type="ORF">NJ75_04613</name>
</gene>
<dbReference type="NCBIfam" id="TIGR02284">
    <property type="entry name" value="PA2169 family four-helix-bundle protein"/>
    <property type="match status" value="1"/>
</dbReference>
<dbReference type="InterPro" id="IPR019052">
    <property type="entry name" value="DUF2383"/>
</dbReference>
<name>A0A0B8ZF26_9SPHN</name>
<dbReference type="STRING" id="48936.NJ75_04613"/>
<dbReference type="InterPro" id="IPR011971">
    <property type="entry name" value="CHP02284"/>
</dbReference>
<dbReference type="Pfam" id="PF09537">
    <property type="entry name" value="DUF2383"/>
    <property type="match status" value="1"/>
</dbReference>
<reference evidence="3 4" key="1">
    <citation type="submission" date="2014-10" db="EMBL/GenBank/DDBJ databases">
        <title>Draft genome sequence of Novosphingobium subterraneum DSM 12447.</title>
        <authorList>
            <person name="Gan H.M."/>
            <person name="Gan H.Y."/>
            <person name="Savka M.A."/>
        </authorList>
    </citation>
    <scope>NUCLEOTIDE SEQUENCE [LARGE SCALE GENOMIC DNA]</scope>
    <source>
        <strain evidence="3 4">DSM 12447</strain>
    </source>
</reference>
<feature type="region of interest" description="Disordered" evidence="1">
    <location>
        <begin position="1"/>
        <end position="28"/>
    </location>
</feature>
<evidence type="ECO:0000313" key="4">
    <source>
        <dbReference type="Proteomes" id="UP000031338"/>
    </source>
</evidence>
<keyword evidence="4" id="KW-1185">Reference proteome</keyword>
<accession>A0A0B8ZF26</accession>
<dbReference type="AlphaFoldDB" id="A0A0B8ZF26"/>
<dbReference type="PATRIC" id="fig|48936.3.peg.4645"/>